<dbReference type="EMBL" id="JAEEGA010000008">
    <property type="protein sequence ID" value="MBP1042033.1"/>
    <property type="molecule type" value="Genomic_DNA"/>
</dbReference>
<gene>
    <name evidence="7 8" type="primary">flhA</name>
    <name evidence="8" type="ORF">I6N95_13510</name>
</gene>
<dbReference type="Gene3D" id="3.40.30.60">
    <property type="entry name" value="FHIPEP family, domain 1"/>
    <property type="match status" value="1"/>
</dbReference>
<feature type="transmembrane region" description="Helical" evidence="7">
    <location>
        <begin position="39"/>
        <end position="60"/>
    </location>
</feature>
<evidence type="ECO:0000256" key="2">
    <source>
        <dbReference type="ARBA" id="ARBA00008835"/>
    </source>
</evidence>
<sequence length="696" mass="76761">MGSVFSKNKAKSINYSDVIVSFIVVAVIGLIIIPLPSSILDFLLIVNITIGINVLLITLFTKNVLEFSTFPTLLLITTMFRLGLNISSTRLVLTKGSAGHVIDAFANVVAGNNYIVGAVIFVIITIVQIVVVTNGASRVSEVSARFTLDAMPGKQMAIDADLNAGIISEEEAKKRRKDLQREASFFGAMDGASKFVKGDAIAGIIITLINLIGGILIFSMGQGMGVVEALDKFGKLSIGDGLVSQIPSLLISVSSGIIVTRSDDNNTFGDAIKTDLFRSPMISYIVATVLLMISLVPGFPKLPFFIVSAVFGTIGYRMKAQEKNEEQRLIEQRQALTLMQKEKELEEEDSVSSFQVEPISIEIGYALISMTDESLDNSLMKQIINIRKQCAHELGVLLTPIRIRDNLQLNPNDYCIKIKGNEVGRGDIYPQKYMIINPENEQLAFNGIPTKEPAFGLDALWIDEQDRELADLQGATLVEPVTVIATHLKEVIYSNTAELLGRQEVKHLLEGIKDKYNVVIDELIPEIMRLGEVQKVLQNLLKEQIPINDLVTILETLADFGTTTKDSEVLTEHVRQSLKRTIVKQYLGNDHTLRVITLHPEVEELVSKSIQKTTTGSIPILKPEIITKIFDSLSRSHHQLVGENVTHVILASPNMRLIFRKLISYNFPDLAVLSLNEIPNEVAIETVGMVSLDQDE</sequence>
<evidence type="ECO:0000256" key="4">
    <source>
        <dbReference type="ARBA" id="ARBA00022692"/>
    </source>
</evidence>
<dbReference type="InterPro" id="IPR042193">
    <property type="entry name" value="FHIPEP_3"/>
</dbReference>
<dbReference type="InterPro" id="IPR042194">
    <property type="entry name" value="FHIPEP_1"/>
</dbReference>
<keyword evidence="5 7" id="KW-1133">Transmembrane helix</keyword>
<feature type="transmembrane region" description="Helical" evidence="7">
    <location>
        <begin position="12"/>
        <end position="33"/>
    </location>
</feature>
<dbReference type="InterPro" id="IPR001712">
    <property type="entry name" value="T3SS_FHIPEP"/>
</dbReference>
<dbReference type="RefSeq" id="WP_209528823.1">
    <property type="nucleotide sequence ID" value="NZ_JAEEGA010000008.1"/>
</dbReference>
<dbReference type="Pfam" id="PF00771">
    <property type="entry name" value="FHIPEP"/>
    <property type="match status" value="1"/>
</dbReference>
<keyword evidence="7" id="KW-0813">Transport</keyword>
<dbReference type="PANTHER" id="PTHR30161:SF1">
    <property type="entry name" value="FLAGELLAR BIOSYNTHESIS PROTEIN FLHA-RELATED"/>
    <property type="match status" value="1"/>
</dbReference>
<evidence type="ECO:0000256" key="6">
    <source>
        <dbReference type="ARBA" id="ARBA00023136"/>
    </source>
</evidence>
<keyword evidence="7" id="KW-1005">Bacterial flagellum biogenesis</keyword>
<dbReference type="InterPro" id="IPR025505">
    <property type="entry name" value="FHIPEP_CS"/>
</dbReference>
<dbReference type="Proteomes" id="UP000674938">
    <property type="component" value="Unassembled WGS sequence"/>
</dbReference>
<dbReference type="InterPro" id="IPR006301">
    <property type="entry name" value="FlhA"/>
</dbReference>
<keyword evidence="7" id="KW-1006">Bacterial flagellum protein export</keyword>
<evidence type="ECO:0000256" key="1">
    <source>
        <dbReference type="ARBA" id="ARBA00004651"/>
    </source>
</evidence>
<reference evidence="8" key="1">
    <citation type="submission" date="2020-12" db="EMBL/GenBank/DDBJ databases">
        <title>Vagococcus allomyrinae sp. nov. and Enterococcus lavae sp. nov., isolated from the larvae of Allomyrina dichotoma.</title>
        <authorList>
            <person name="Lee S.D."/>
        </authorList>
    </citation>
    <scope>NUCLEOTIDE SEQUENCE</scope>
    <source>
        <strain evidence="8">BWB3-3</strain>
    </source>
</reference>
<dbReference type="GO" id="GO:0005886">
    <property type="term" value="C:plasma membrane"/>
    <property type="evidence" value="ECO:0007669"/>
    <property type="project" value="UniProtKB-SubCell"/>
</dbReference>
<proteinExistence type="inferred from homology"/>
<accession>A0A940PDM7</accession>
<dbReference type="Gene3D" id="3.40.50.12790">
    <property type="entry name" value="FHIPEP family, domain 4"/>
    <property type="match status" value="1"/>
</dbReference>
<keyword evidence="8" id="KW-0282">Flagellum</keyword>
<keyword evidence="7" id="KW-0653">Protein transport</keyword>
<organism evidence="8 9">
    <name type="scientific">Vagococcus allomyrinae</name>
    <dbReference type="NCBI Taxonomy" id="2794353"/>
    <lineage>
        <taxon>Bacteria</taxon>
        <taxon>Bacillati</taxon>
        <taxon>Bacillota</taxon>
        <taxon>Bacilli</taxon>
        <taxon>Lactobacillales</taxon>
        <taxon>Enterococcaceae</taxon>
        <taxon>Vagococcus</taxon>
    </lineage>
</organism>
<evidence type="ECO:0000313" key="8">
    <source>
        <dbReference type="EMBL" id="MBP1042033.1"/>
    </source>
</evidence>
<dbReference type="GO" id="GO:0009306">
    <property type="term" value="P:protein secretion"/>
    <property type="evidence" value="ECO:0007669"/>
    <property type="project" value="InterPro"/>
</dbReference>
<keyword evidence="8" id="KW-0969">Cilium</keyword>
<dbReference type="NCBIfam" id="TIGR01398">
    <property type="entry name" value="FlhA"/>
    <property type="match status" value="1"/>
</dbReference>
<comment type="subcellular location">
    <subcellularLocation>
        <location evidence="1 7">Cell membrane</location>
        <topology evidence="1 7">Multi-pass membrane protein</topology>
    </subcellularLocation>
</comment>
<dbReference type="Gene3D" id="1.10.8.540">
    <property type="entry name" value="FHIPEP family, domain 3"/>
    <property type="match status" value="1"/>
</dbReference>
<name>A0A940PDM7_9ENTE</name>
<keyword evidence="6 7" id="KW-0472">Membrane</keyword>
<evidence type="ECO:0000256" key="5">
    <source>
        <dbReference type="ARBA" id="ARBA00022989"/>
    </source>
</evidence>
<protein>
    <recommendedName>
        <fullName evidence="7">Flagellar biosynthesis protein FlhA</fullName>
    </recommendedName>
</protein>
<dbReference type="AlphaFoldDB" id="A0A940PDM7"/>
<evidence type="ECO:0000313" key="9">
    <source>
        <dbReference type="Proteomes" id="UP000674938"/>
    </source>
</evidence>
<dbReference type="PIRSF" id="PIRSF005419">
    <property type="entry name" value="FlhA"/>
    <property type="match status" value="1"/>
</dbReference>
<dbReference type="PRINTS" id="PR00949">
    <property type="entry name" value="TYPE3IMAPROT"/>
</dbReference>
<dbReference type="PROSITE" id="PS00994">
    <property type="entry name" value="FHIPEP"/>
    <property type="match status" value="1"/>
</dbReference>
<keyword evidence="3 7" id="KW-1003">Cell membrane</keyword>
<dbReference type="GO" id="GO:0044780">
    <property type="term" value="P:bacterial-type flagellum assembly"/>
    <property type="evidence" value="ECO:0007669"/>
    <property type="project" value="InterPro"/>
</dbReference>
<evidence type="ECO:0000256" key="3">
    <source>
        <dbReference type="ARBA" id="ARBA00022475"/>
    </source>
</evidence>
<keyword evidence="8" id="KW-0966">Cell projection</keyword>
<feature type="transmembrane region" description="Helical" evidence="7">
    <location>
        <begin position="113"/>
        <end position="136"/>
    </location>
</feature>
<dbReference type="InterPro" id="IPR042196">
    <property type="entry name" value="FHIPEP_4"/>
</dbReference>
<comment type="caution">
    <text evidence="8">The sequence shown here is derived from an EMBL/GenBank/DDBJ whole genome shotgun (WGS) entry which is preliminary data.</text>
</comment>
<evidence type="ECO:0000256" key="7">
    <source>
        <dbReference type="RuleBase" id="RU364093"/>
    </source>
</evidence>
<keyword evidence="9" id="KW-1185">Reference proteome</keyword>
<comment type="similarity">
    <text evidence="2 7">Belongs to the FHIPEP (flagella/HR/invasion proteins export pore) family.</text>
</comment>
<feature type="transmembrane region" description="Helical" evidence="7">
    <location>
        <begin position="200"/>
        <end position="221"/>
    </location>
</feature>
<dbReference type="PANTHER" id="PTHR30161">
    <property type="entry name" value="FLAGELLAR EXPORT PROTEIN, MEMBRANE FLHA SUBUNIT-RELATED"/>
    <property type="match status" value="1"/>
</dbReference>
<feature type="transmembrane region" description="Helical" evidence="7">
    <location>
        <begin position="241"/>
        <end position="260"/>
    </location>
</feature>
<feature type="transmembrane region" description="Helical" evidence="7">
    <location>
        <begin position="72"/>
        <end position="93"/>
    </location>
</feature>
<comment type="function">
    <text evidence="7">Required for formation of the rod structure of the flagellar apparatus. Together with FliI and FliH, may constitute the export apparatus of flagellin.</text>
</comment>
<keyword evidence="4 7" id="KW-0812">Transmembrane</keyword>
<feature type="transmembrane region" description="Helical" evidence="7">
    <location>
        <begin position="281"/>
        <end position="296"/>
    </location>
</feature>